<keyword evidence="7" id="KW-0614">Plasmid</keyword>
<evidence type="ECO:0000256" key="5">
    <source>
        <dbReference type="ARBA" id="ARBA00023136"/>
    </source>
</evidence>
<dbReference type="GO" id="GO:0015658">
    <property type="term" value="F:branched-chain amino acid transmembrane transporter activity"/>
    <property type="evidence" value="ECO:0007669"/>
    <property type="project" value="InterPro"/>
</dbReference>
<feature type="transmembrane region" description="Helical" evidence="6">
    <location>
        <begin position="170"/>
        <end position="189"/>
    </location>
</feature>
<feature type="transmembrane region" description="Helical" evidence="6">
    <location>
        <begin position="285"/>
        <end position="307"/>
    </location>
</feature>
<evidence type="ECO:0000313" key="7">
    <source>
        <dbReference type="EMBL" id="QCO17112.1"/>
    </source>
</evidence>
<organism evidence="7 8">
    <name type="scientific">Azospirillum brasilense</name>
    <dbReference type="NCBI Taxonomy" id="192"/>
    <lineage>
        <taxon>Bacteria</taxon>
        <taxon>Pseudomonadati</taxon>
        <taxon>Pseudomonadota</taxon>
        <taxon>Alphaproteobacteria</taxon>
        <taxon>Rhodospirillales</taxon>
        <taxon>Azospirillaceae</taxon>
        <taxon>Azospirillum</taxon>
    </lineage>
</organism>
<keyword evidence="2" id="KW-1003">Cell membrane</keyword>
<name>A0A4D8RIN0_AZOBR</name>
<keyword evidence="4 6" id="KW-1133">Transmembrane helix</keyword>
<dbReference type="InterPro" id="IPR043428">
    <property type="entry name" value="LivM-like"/>
</dbReference>
<dbReference type="GO" id="GO:0005886">
    <property type="term" value="C:plasma membrane"/>
    <property type="evidence" value="ECO:0007669"/>
    <property type="project" value="UniProtKB-SubCell"/>
</dbReference>
<dbReference type="Pfam" id="PF02653">
    <property type="entry name" value="BPD_transp_2"/>
    <property type="match status" value="1"/>
</dbReference>
<accession>A0A4D8RIN0</accession>
<feature type="transmembrane region" description="Helical" evidence="6">
    <location>
        <begin position="95"/>
        <end position="114"/>
    </location>
</feature>
<sequence>MSLQTRDTLHEGLAMRGGSPKILLTGALLLLAVLAPYALYPVFLMKVLCFALFACAFNLLIGFAGLLSFGHAAFFGGAAYVAAHVVKEWGWSPEAGLLTATAAAGGMGLVFGLLAIRRQGIYFAMITLALSQMIFFLALQLPFTHGEDGIQAVPRGHLFGLFDLSQPLTMYYTVLAIFLGGFALIWRAVHSPFGQVLKAIRENEPRAVSLGYRTERYKLLAFVLSASLAGLAGGTKALVFQLASLTDVTWQMSGEVVLMTLLGGMGTLLGPVVGAAIVVTLESYLAATSLPVPVVIGAIFVVCVLVFRRGIVGELLHRLPGKGKR</sequence>
<evidence type="ECO:0000256" key="2">
    <source>
        <dbReference type="ARBA" id="ARBA00022475"/>
    </source>
</evidence>
<geneLocation type="plasmid" evidence="7">
    <name>p1</name>
</geneLocation>
<dbReference type="EMBL" id="CP032346">
    <property type="protein sequence ID" value="QCO17112.1"/>
    <property type="molecule type" value="Genomic_DNA"/>
</dbReference>
<feature type="transmembrane region" description="Helical" evidence="6">
    <location>
        <begin position="219"/>
        <end position="244"/>
    </location>
</feature>
<feature type="transmembrane region" description="Helical" evidence="6">
    <location>
        <begin position="47"/>
        <end position="75"/>
    </location>
</feature>
<feature type="transmembrane region" description="Helical" evidence="6">
    <location>
        <begin position="121"/>
        <end position="139"/>
    </location>
</feature>
<evidence type="ECO:0000256" key="1">
    <source>
        <dbReference type="ARBA" id="ARBA00004651"/>
    </source>
</evidence>
<dbReference type="PANTHER" id="PTHR30482:SF17">
    <property type="entry name" value="ABC TRANSPORTER ATP-BINDING PROTEIN"/>
    <property type="match status" value="1"/>
</dbReference>
<comment type="subcellular location">
    <subcellularLocation>
        <location evidence="1">Cell membrane</location>
        <topology evidence="1">Multi-pass membrane protein</topology>
    </subcellularLocation>
</comment>
<dbReference type="CDD" id="cd06581">
    <property type="entry name" value="TM_PBP1_LivM_like"/>
    <property type="match status" value="1"/>
</dbReference>
<evidence type="ECO:0000256" key="4">
    <source>
        <dbReference type="ARBA" id="ARBA00022989"/>
    </source>
</evidence>
<feature type="transmembrane region" description="Helical" evidence="6">
    <location>
        <begin position="22"/>
        <end position="40"/>
    </location>
</feature>
<dbReference type="Proteomes" id="UP000298693">
    <property type="component" value="Plasmid p1"/>
</dbReference>
<dbReference type="InterPro" id="IPR001851">
    <property type="entry name" value="ABC_transp_permease"/>
</dbReference>
<evidence type="ECO:0000313" key="8">
    <source>
        <dbReference type="Proteomes" id="UP000298693"/>
    </source>
</evidence>
<evidence type="ECO:0000256" key="3">
    <source>
        <dbReference type="ARBA" id="ARBA00022692"/>
    </source>
</evidence>
<keyword evidence="3 6" id="KW-0812">Transmembrane</keyword>
<keyword evidence="5 6" id="KW-0472">Membrane</keyword>
<gene>
    <name evidence="7" type="ORF">D3869_17715</name>
</gene>
<dbReference type="PANTHER" id="PTHR30482">
    <property type="entry name" value="HIGH-AFFINITY BRANCHED-CHAIN AMINO ACID TRANSPORT SYSTEM PERMEASE"/>
    <property type="match status" value="1"/>
</dbReference>
<evidence type="ECO:0000256" key="6">
    <source>
        <dbReference type="SAM" id="Phobius"/>
    </source>
</evidence>
<proteinExistence type="predicted"/>
<reference evidence="7 8" key="1">
    <citation type="submission" date="2018-09" db="EMBL/GenBank/DDBJ databases">
        <title>Whole genome based analysis of evolution and adaptive divergence in Indian and Brazilian strains of Azospirillum brasilense.</title>
        <authorList>
            <person name="Singh C."/>
            <person name="Tripathi A.K."/>
        </authorList>
    </citation>
    <scope>NUCLEOTIDE SEQUENCE [LARGE SCALE GENOMIC DNA]</scope>
    <source>
        <strain evidence="7 8">MTCC4039</strain>
        <plasmid evidence="7 8">p1</plasmid>
    </source>
</reference>
<protein>
    <submittedName>
        <fullName evidence="7">Branched-chain amino acid ABC transporter permease</fullName>
    </submittedName>
</protein>
<dbReference type="AlphaFoldDB" id="A0A4D8RIN0"/>
<feature type="transmembrane region" description="Helical" evidence="6">
    <location>
        <begin position="256"/>
        <end position="278"/>
    </location>
</feature>